<proteinExistence type="predicted"/>
<organism evidence="1 2">
    <name type="scientific">Parasponia andersonii</name>
    <name type="common">Sponia andersonii</name>
    <dbReference type="NCBI Taxonomy" id="3476"/>
    <lineage>
        <taxon>Eukaryota</taxon>
        <taxon>Viridiplantae</taxon>
        <taxon>Streptophyta</taxon>
        <taxon>Embryophyta</taxon>
        <taxon>Tracheophyta</taxon>
        <taxon>Spermatophyta</taxon>
        <taxon>Magnoliopsida</taxon>
        <taxon>eudicotyledons</taxon>
        <taxon>Gunneridae</taxon>
        <taxon>Pentapetalae</taxon>
        <taxon>rosids</taxon>
        <taxon>fabids</taxon>
        <taxon>Rosales</taxon>
        <taxon>Cannabaceae</taxon>
        <taxon>Parasponia</taxon>
    </lineage>
</organism>
<protein>
    <submittedName>
        <fullName evidence="1">Uncharacterized protein</fullName>
    </submittedName>
</protein>
<dbReference type="EMBL" id="JXTB01000283">
    <property type="protein sequence ID" value="PON48039.1"/>
    <property type="molecule type" value="Genomic_DNA"/>
</dbReference>
<keyword evidence="2" id="KW-1185">Reference proteome</keyword>
<name>A0A2P5BGX3_PARAD</name>
<comment type="caution">
    <text evidence="1">The sequence shown here is derived from an EMBL/GenBank/DDBJ whole genome shotgun (WGS) entry which is preliminary data.</text>
</comment>
<sequence length="62" mass="6910">MSIEPRVLMLEWDMCCSRQAHAKITHKWCGGHLPLSEQHVPNTRRAHAAQGKAFSKSTPVSG</sequence>
<evidence type="ECO:0000313" key="1">
    <source>
        <dbReference type="EMBL" id="PON48039.1"/>
    </source>
</evidence>
<gene>
    <name evidence="1" type="ORF">PanWU01x14_240320</name>
</gene>
<reference evidence="2" key="1">
    <citation type="submission" date="2016-06" db="EMBL/GenBank/DDBJ databases">
        <title>Parallel loss of symbiosis genes in relatives of nitrogen-fixing non-legume Parasponia.</title>
        <authorList>
            <person name="Van Velzen R."/>
            <person name="Holmer R."/>
            <person name="Bu F."/>
            <person name="Rutten L."/>
            <person name="Van Zeijl A."/>
            <person name="Liu W."/>
            <person name="Santuari L."/>
            <person name="Cao Q."/>
            <person name="Sharma T."/>
            <person name="Shen D."/>
            <person name="Roswanjaya Y."/>
            <person name="Wardhani T."/>
            <person name="Kalhor M.S."/>
            <person name="Jansen J."/>
            <person name="Van den Hoogen J."/>
            <person name="Gungor B."/>
            <person name="Hartog M."/>
            <person name="Hontelez J."/>
            <person name="Verver J."/>
            <person name="Yang W.-C."/>
            <person name="Schijlen E."/>
            <person name="Repin R."/>
            <person name="Schilthuizen M."/>
            <person name="Schranz E."/>
            <person name="Heidstra R."/>
            <person name="Miyata K."/>
            <person name="Fedorova E."/>
            <person name="Kohlen W."/>
            <person name="Bisseling T."/>
            <person name="Smit S."/>
            <person name="Geurts R."/>
        </authorList>
    </citation>
    <scope>NUCLEOTIDE SEQUENCE [LARGE SCALE GENOMIC DNA]</scope>
    <source>
        <strain evidence="2">cv. WU1-14</strain>
    </source>
</reference>
<evidence type="ECO:0000313" key="2">
    <source>
        <dbReference type="Proteomes" id="UP000237105"/>
    </source>
</evidence>
<dbReference type="Proteomes" id="UP000237105">
    <property type="component" value="Unassembled WGS sequence"/>
</dbReference>
<accession>A0A2P5BGX3</accession>
<dbReference type="AlphaFoldDB" id="A0A2P5BGX3"/>